<evidence type="ECO:0000313" key="2">
    <source>
        <dbReference type="Proteomes" id="UP001652740"/>
    </source>
</evidence>
<organism evidence="2 3">
    <name type="scientific">Galleria mellonella</name>
    <name type="common">Greater wax moth</name>
    <dbReference type="NCBI Taxonomy" id="7137"/>
    <lineage>
        <taxon>Eukaryota</taxon>
        <taxon>Metazoa</taxon>
        <taxon>Ecdysozoa</taxon>
        <taxon>Arthropoda</taxon>
        <taxon>Hexapoda</taxon>
        <taxon>Insecta</taxon>
        <taxon>Pterygota</taxon>
        <taxon>Neoptera</taxon>
        <taxon>Endopterygota</taxon>
        <taxon>Lepidoptera</taxon>
        <taxon>Glossata</taxon>
        <taxon>Ditrysia</taxon>
        <taxon>Pyraloidea</taxon>
        <taxon>Pyralidae</taxon>
        <taxon>Galleriinae</taxon>
        <taxon>Galleria</taxon>
    </lineage>
</organism>
<dbReference type="InParanoid" id="A0A6J3CB18"/>
<proteinExistence type="predicted"/>
<protein>
    <submittedName>
        <fullName evidence="3">Uncharacterized protein LOC113520271 isoform X1</fullName>
    </submittedName>
</protein>
<dbReference type="RefSeq" id="XP_031770528.1">
    <property type="nucleotide sequence ID" value="XM_031914668.2"/>
</dbReference>
<gene>
    <name evidence="3" type="primary">LOC113520271</name>
</gene>
<keyword evidence="2" id="KW-1185">Reference proteome</keyword>
<sequence length="140" mass="16330">MPMLFILIICCIPMMLSHLTYPINYCDMAKVCIHDSREVCGSGPDACSLRRFNDQCDMYEYNCDYGTHFEPTPCDVVTVTSRDSDTDYLENVSNKKYLVKNKNSVEYKNECWPHCNRPNSWITTAKGEKRDFFRVLLNNK</sequence>
<dbReference type="AlphaFoldDB" id="A0A6J3CB18"/>
<name>A0A6J3CB18_GALME</name>
<dbReference type="OrthoDB" id="7367799at2759"/>
<evidence type="ECO:0000313" key="3">
    <source>
        <dbReference type="RefSeq" id="XP_031770528.1"/>
    </source>
</evidence>
<feature type="signal peptide" evidence="1">
    <location>
        <begin position="1"/>
        <end position="22"/>
    </location>
</feature>
<accession>A0A6J3CB18</accession>
<reference evidence="3" key="1">
    <citation type="submission" date="2025-08" db="UniProtKB">
        <authorList>
            <consortium name="RefSeq"/>
        </authorList>
    </citation>
    <scope>IDENTIFICATION</scope>
    <source>
        <tissue evidence="3">Whole larvae</tissue>
    </source>
</reference>
<evidence type="ECO:0000256" key="1">
    <source>
        <dbReference type="SAM" id="SignalP"/>
    </source>
</evidence>
<dbReference type="GeneID" id="113520271"/>
<dbReference type="Proteomes" id="UP001652740">
    <property type="component" value="Unplaced"/>
</dbReference>
<keyword evidence="1" id="KW-0732">Signal</keyword>
<feature type="chain" id="PRO_5027117079" evidence="1">
    <location>
        <begin position="23"/>
        <end position="140"/>
    </location>
</feature>